<keyword evidence="3" id="KW-1185">Reference proteome</keyword>
<feature type="signal peptide" evidence="1">
    <location>
        <begin position="1"/>
        <end position="23"/>
    </location>
</feature>
<dbReference type="RefSeq" id="WP_015257300.1">
    <property type="nucleotide sequence ID" value="NC_019902.2"/>
</dbReference>
<sequence>MKWQACLFLPAVLWLLSMPLVLADEPTADGDGVAAGEPEIDPETGMIRARGFETVKNNCTVCHSSRTFINRGYTRKVWLEQIRWMQDSQGLWEFDPETEELILDYLETNYPPR</sequence>
<feature type="chain" id="PRO_5003941088" evidence="1">
    <location>
        <begin position="24"/>
        <end position="113"/>
    </location>
</feature>
<dbReference type="InterPro" id="IPR036909">
    <property type="entry name" value="Cyt_c-like_dom_sf"/>
</dbReference>
<proteinExistence type="predicted"/>
<dbReference type="Gene3D" id="1.10.760.10">
    <property type="entry name" value="Cytochrome c-like domain"/>
    <property type="match status" value="1"/>
</dbReference>
<accession>L0DT31</accession>
<reference evidence="2" key="1">
    <citation type="submission" date="2015-12" db="EMBL/GenBank/DDBJ databases">
        <authorList>
            <person name="Tikhonova T.V."/>
            <person name="Pavlov A.R."/>
            <person name="Beletsky A.V."/>
            <person name="Mardanov A.V."/>
            <person name="Sorokin D.Y."/>
            <person name="Ravin N.V."/>
            <person name="Popov V.O."/>
        </authorList>
    </citation>
    <scope>NUCLEOTIDE SEQUENCE</scope>
    <source>
        <strain evidence="2">DSM 14787</strain>
    </source>
</reference>
<dbReference type="PATRIC" id="fig|1255043.3.peg.445"/>
<gene>
    <name evidence="2" type="ordered locus">TVNIR_0443</name>
</gene>
<keyword evidence="1" id="KW-0732">Signal</keyword>
<dbReference type="AlphaFoldDB" id="L0DT31"/>
<dbReference type="HOGENOM" id="CLU_135693_1_0_6"/>
<evidence type="ECO:0000256" key="1">
    <source>
        <dbReference type="SAM" id="SignalP"/>
    </source>
</evidence>
<evidence type="ECO:0000313" key="2">
    <source>
        <dbReference type="EMBL" id="AGA32145.1"/>
    </source>
</evidence>
<dbReference type="Proteomes" id="UP000010809">
    <property type="component" value="Chromosome"/>
</dbReference>
<dbReference type="KEGG" id="tni:TVNIR_0443"/>
<evidence type="ECO:0000313" key="3">
    <source>
        <dbReference type="Proteomes" id="UP000010809"/>
    </source>
</evidence>
<dbReference type="OrthoDB" id="9805828at2"/>
<dbReference type="GO" id="GO:0020037">
    <property type="term" value="F:heme binding"/>
    <property type="evidence" value="ECO:0007669"/>
    <property type="project" value="InterPro"/>
</dbReference>
<dbReference type="EMBL" id="CP003989">
    <property type="protein sequence ID" value="AGA32145.1"/>
    <property type="molecule type" value="Genomic_DNA"/>
</dbReference>
<organism evidence="2 3">
    <name type="scientific">Thioalkalivibrio nitratireducens (strain DSM 14787 / UNIQEM 213 / ALEN2)</name>
    <dbReference type="NCBI Taxonomy" id="1255043"/>
    <lineage>
        <taxon>Bacteria</taxon>
        <taxon>Pseudomonadati</taxon>
        <taxon>Pseudomonadota</taxon>
        <taxon>Gammaproteobacteria</taxon>
        <taxon>Chromatiales</taxon>
        <taxon>Ectothiorhodospiraceae</taxon>
        <taxon>Thioalkalivibrio</taxon>
    </lineage>
</organism>
<protein>
    <submittedName>
        <fullName evidence="2">Periplasmic protein</fullName>
    </submittedName>
</protein>
<dbReference type="eggNOG" id="ENOG5032WB7">
    <property type="taxonomic scope" value="Bacteria"/>
</dbReference>
<dbReference type="SUPFAM" id="SSF46626">
    <property type="entry name" value="Cytochrome c"/>
    <property type="match status" value="1"/>
</dbReference>
<dbReference type="GO" id="GO:0009055">
    <property type="term" value="F:electron transfer activity"/>
    <property type="evidence" value="ECO:0007669"/>
    <property type="project" value="InterPro"/>
</dbReference>
<name>L0DT31_THIND</name>
<dbReference type="STRING" id="1255043.TVNIR_0443"/>